<sequence>GEVAAYFAKKGYAYFSLSDLIREELQKIGKDPTRDNLIKMGNELREKGGHDILAKLVMKKVKDKSLVDSIRNPGEIEYLRKQKDFILLAVDAPVDLRYERAKQRGRAESASTLEEFIKKEAEEMTDLEKGQQLHNCMKMADFLVINDGSFKDLYRKLEGLL</sequence>
<dbReference type="InterPro" id="IPR027417">
    <property type="entry name" value="P-loop_NTPase"/>
</dbReference>
<evidence type="ECO:0000313" key="1">
    <source>
        <dbReference type="EMBL" id="KKM81829.1"/>
    </source>
</evidence>
<evidence type="ECO:0008006" key="2">
    <source>
        <dbReference type="Google" id="ProtNLM"/>
    </source>
</evidence>
<feature type="non-terminal residue" evidence="1">
    <location>
        <position position="1"/>
    </location>
</feature>
<comment type="caution">
    <text evidence="1">The sequence shown here is derived from an EMBL/GenBank/DDBJ whole genome shotgun (WGS) entry which is preliminary data.</text>
</comment>
<dbReference type="AlphaFoldDB" id="A0A0F9KIA4"/>
<proteinExistence type="predicted"/>
<gene>
    <name evidence="1" type="ORF">LCGC14_1325880</name>
</gene>
<name>A0A0F9KIA4_9ZZZZ</name>
<organism evidence="1">
    <name type="scientific">marine sediment metagenome</name>
    <dbReference type="NCBI Taxonomy" id="412755"/>
    <lineage>
        <taxon>unclassified sequences</taxon>
        <taxon>metagenomes</taxon>
        <taxon>ecological metagenomes</taxon>
    </lineage>
</organism>
<dbReference type="PANTHER" id="PTHR41930">
    <property type="entry name" value="UPF0200 PROTEIN MJ1399"/>
    <property type="match status" value="1"/>
</dbReference>
<dbReference type="SUPFAM" id="SSF52540">
    <property type="entry name" value="P-loop containing nucleoside triphosphate hydrolases"/>
    <property type="match status" value="1"/>
</dbReference>
<accession>A0A0F9KIA4</accession>
<dbReference type="Gene3D" id="3.40.50.300">
    <property type="entry name" value="P-loop containing nucleotide triphosphate hydrolases"/>
    <property type="match status" value="1"/>
</dbReference>
<dbReference type="EMBL" id="LAZR01007959">
    <property type="protein sequence ID" value="KKM81829.1"/>
    <property type="molecule type" value="Genomic_DNA"/>
</dbReference>
<protein>
    <recommendedName>
        <fullName evidence="2">Dephospho-CoA kinase</fullName>
    </recommendedName>
</protein>
<dbReference type="PANTHER" id="PTHR41930:SF1">
    <property type="entry name" value="DEPHOSPHO-COA KINASE"/>
    <property type="match status" value="1"/>
</dbReference>
<reference evidence="1" key="1">
    <citation type="journal article" date="2015" name="Nature">
        <title>Complex archaea that bridge the gap between prokaryotes and eukaryotes.</title>
        <authorList>
            <person name="Spang A."/>
            <person name="Saw J.H."/>
            <person name="Jorgensen S.L."/>
            <person name="Zaremba-Niedzwiedzka K."/>
            <person name="Martijn J."/>
            <person name="Lind A.E."/>
            <person name="van Eijk R."/>
            <person name="Schleper C."/>
            <person name="Guy L."/>
            <person name="Ettema T.J."/>
        </authorList>
    </citation>
    <scope>NUCLEOTIDE SEQUENCE</scope>
</reference>